<accession>A0A8E2JC05</accession>
<dbReference type="Proteomes" id="UP000250266">
    <property type="component" value="Unassembled WGS sequence"/>
</dbReference>
<sequence length="56" mass="6183">MRDVALAQTNSARPASLQDVIKFMFNKPLDYTPYDFSPGGLKPFKSLATPIMAMSC</sequence>
<dbReference type="AlphaFoldDB" id="A0A8E2JC05"/>
<reference evidence="1 2" key="1">
    <citation type="journal article" date="2016" name="Nat. Commun.">
        <title>Ectomycorrhizal ecology is imprinted in the genome of the dominant symbiotic fungus Cenococcum geophilum.</title>
        <authorList>
            <consortium name="DOE Joint Genome Institute"/>
            <person name="Peter M."/>
            <person name="Kohler A."/>
            <person name="Ohm R.A."/>
            <person name="Kuo A."/>
            <person name="Krutzmann J."/>
            <person name="Morin E."/>
            <person name="Arend M."/>
            <person name="Barry K.W."/>
            <person name="Binder M."/>
            <person name="Choi C."/>
            <person name="Clum A."/>
            <person name="Copeland A."/>
            <person name="Grisel N."/>
            <person name="Haridas S."/>
            <person name="Kipfer T."/>
            <person name="LaButti K."/>
            <person name="Lindquist E."/>
            <person name="Lipzen A."/>
            <person name="Maire R."/>
            <person name="Meier B."/>
            <person name="Mihaltcheva S."/>
            <person name="Molinier V."/>
            <person name="Murat C."/>
            <person name="Poggeler S."/>
            <person name="Quandt C.A."/>
            <person name="Sperisen C."/>
            <person name="Tritt A."/>
            <person name="Tisserant E."/>
            <person name="Crous P.W."/>
            <person name="Henrissat B."/>
            <person name="Nehls U."/>
            <person name="Egli S."/>
            <person name="Spatafora J.W."/>
            <person name="Grigoriev I.V."/>
            <person name="Martin F.M."/>
        </authorList>
    </citation>
    <scope>NUCLEOTIDE SEQUENCE [LARGE SCALE GENOMIC DNA]</scope>
    <source>
        <strain evidence="1 2">CBS 459.81</strain>
    </source>
</reference>
<dbReference type="OrthoDB" id="5946976at2759"/>
<organism evidence="1 2">
    <name type="scientific">Lepidopterella palustris CBS 459.81</name>
    <dbReference type="NCBI Taxonomy" id="1314670"/>
    <lineage>
        <taxon>Eukaryota</taxon>
        <taxon>Fungi</taxon>
        <taxon>Dikarya</taxon>
        <taxon>Ascomycota</taxon>
        <taxon>Pezizomycotina</taxon>
        <taxon>Dothideomycetes</taxon>
        <taxon>Pleosporomycetidae</taxon>
        <taxon>Mytilinidiales</taxon>
        <taxon>Argynnaceae</taxon>
        <taxon>Lepidopterella</taxon>
    </lineage>
</organism>
<keyword evidence="2" id="KW-1185">Reference proteome</keyword>
<evidence type="ECO:0000313" key="1">
    <source>
        <dbReference type="EMBL" id="OCK76964.1"/>
    </source>
</evidence>
<dbReference type="EMBL" id="KV745165">
    <property type="protein sequence ID" value="OCK76964.1"/>
    <property type="molecule type" value="Genomic_DNA"/>
</dbReference>
<proteinExistence type="predicted"/>
<gene>
    <name evidence="1" type="ORF">K432DRAFT_385054</name>
</gene>
<name>A0A8E2JC05_9PEZI</name>
<protein>
    <submittedName>
        <fullName evidence="1">Uncharacterized protein</fullName>
    </submittedName>
</protein>
<evidence type="ECO:0000313" key="2">
    <source>
        <dbReference type="Proteomes" id="UP000250266"/>
    </source>
</evidence>